<dbReference type="Proteomes" id="UP001148662">
    <property type="component" value="Unassembled WGS sequence"/>
</dbReference>
<comment type="caution">
    <text evidence="1">The sequence shown here is derived from an EMBL/GenBank/DDBJ whole genome shotgun (WGS) entry which is preliminary data.</text>
</comment>
<organism evidence="1 2">
    <name type="scientific">Phlebia brevispora</name>
    <dbReference type="NCBI Taxonomy" id="194682"/>
    <lineage>
        <taxon>Eukaryota</taxon>
        <taxon>Fungi</taxon>
        <taxon>Dikarya</taxon>
        <taxon>Basidiomycota</taxon>
        <taxon>Agaricomycotina</taxon>
        <taxon>Agaricomycetes</taxon>
        <taxon>Polyporales</taxon>
        <taxon>Meruliaceae</taxon>
        <taxon>Phlebia</taxon>
    </lineage>
</organism>
<reference evidence="1" key="1">
    <citation type="submission" date="2022-07" db="EMBL/GenBank/DDBJ databases">
        <title>Genome Sequence of Phlebia brevispora.</title>
        <authorList>
            <person name="Buettner E."/>
        </authorList>
    </citation>
    <scope>NUCLEOTIDE SEQUENCE</scope>
    <source>
        <strain evidence="1">MPL23</strain>
    </source>
</reference>
<proteinExistence type="predicted"/>
<evidence type="ECO:0000313" key="2">
    <source>
        <dbReference type="Proteomes" id="UP001148662"/>
    </source>
</evidence>
<evidence type="ECO:0000313" key="1">
    <source>
        <dbReference type="EMBL" id="KAJ3551692.1"/>
    </source>
</evidence>
<gene>
    <name evidence="1" type="ORF">NM688_g4560</name>
</gene>
<keyword evidence="2" id="KW-1185">Reference proteome</keyword>
<name>A0ACC1T2K3_9APHY</name>
<sequence length="789" mass="87955">MIILESDWNEAAGIQDSEANPPDNADNNALPSYGEVEADQLNNSSRTSVGTPSIPSLRSSQNRSSVLIEPPPSASSANGSIPSERLPNYRDSSDSARTNPVTYAFSHVKGSPNSMNLRSQTAMIPLYHITVHLNCFIPSSYITVITRGDEAGQEVGQFEMGLSVRKGTVTIDGRERLIDAVLSKGGTRLTRTWIWRFDRDPEKHLNWNFDGPVKQCYHAAKNVGALLASFTPPPLTPLPNGRPSPPAALKVYPEGQKAFDHILISALILEHMQSRLDTITLGALNNVADVFRNVKVDGISRIFWGLTVAAVATPDNNAFSQHLQTYVVKPLSPTVLDGHSHYTLRNTDLNLAFKVDTAHIIPGPLDVARFDEALAKTLSVYPLYAGRLRRGQDKRPWQIHLTNDGVPITILYSDAGKEVPHNCIIQSPWTLSQPINVRKQWDHGSDDPLLRVTITQFTKLESTAIGLSASHVVGDGTTIMRFMRLLSQNYQGLEPLDDMPSYTPIPPYPVDTDAVKRIEELPMPVFRNMFSIHDVPPFLRPGWRKALRVDLRFTKPQVAQIQAGVRAMAANEDDARRISRQDALWALLVYCMSRVDPECFPQHLSTIMNSRGIEPRPVTAMTNSLIWALTDPVADPTSETMYSIARRVRESVDRVRQPGFAAAWDAVHDPVALETANSDLAQNFVQPPGDFVLNSTWRFDWASAHFGYEGKTRFFHTQLDAPRFAKMFQPNPEVMPDGSIQPSPYNVEVTFCLYEDARERFKPVLLEEMRRLGVASKPYFVDLVQSCST</sequence>
<accession>A0ACC1T2K3</accession>
<protein>
    <submittedName>
        <fullName evidence="1">Uncharacterized protein</fullName>
    </submittedName>
</protein>
<dbReference type="EMBL" id="JANHOG010000766">
    <property type="protein sequence ID" value="KAJ3551692.1"/>
    <property type="molecule type" value="Genomic_DNA"/>
</dbReference>